<feature type="region of interest" description="Disordered" evidence="1">
    <location>
        <begin position="149"/>
        <end position="180"/>
    </location>
</feature>
<dbReference type="AlphaFoldDB" id="A0A9N8I0B4"/>
<reference evidence="2" key="1">
    <citation type="submission" date="2020-06" db="EMBL/GenBank/DDBJ databases">
        <authorList>
            <consortium name="Plant Systems Biology data submission"/>
        </authorList>
    </citation>
    <scope>NUCLEOTIDE SEQUENCE</scope>
    <source>
        <strain evidence="2">D6</strain>
    </source>
</reference>
<comment type="caution">
    <text evidence="2">The sequence shown here is derived from an EMBL/GenBank/DDBJ whole genome shotgun (WGS) entry which is preliminary data.</text>
</comment>
<proteinExistence type="predicted"/>
<evidence type="ECO:0000313" key="3">
    <source>
        <dbReference type="Proteomes" id="UP001153069"/>
    </source>
</evidence>
<keyword evidence="3" id="KW-1185">Reference proteome</keyword>
<feature type="region of interest" description="Disordered" evidence="1">
    <location>
        <begin position="1"/>
        <end position="27"/>
    </location>
</feature>
<protein>
    <submittedName>
        <fullName evidence="2">Uncharacterized protein</fullName>
    </submittedName>
</protein>
<dbReference type="Proteomes" id="UP001153069">
    <property type="component" value="Unassembled WGS sequence"/>
</dbReference>
<evidence type="ECO:0000256" key="1">
    <source>
        <dbReference type="SAM" id="MobiDB-lite"/>
    </source>
</evidence>
<dbReference type="EMBL" id="CAICTM010002610">
    <property type="protein sequence ID" value="CAB9529753.1"/>
    <property type="molecule type" value="Genomic_DNA"/>
</dbReference>
<evidence type="ECO:0000313" key="2">
    <source>
        <dbReference type="EMBL" id="CAB9529753.1"/>
    </source>
</evidence>
<sequence>MIGSSPTEAHPMAATSTDKSGKRWRGDDRMNRAVQAKYQNPRLSLEMALRLGGFDYPSNAIGPTLDAEQVSLRQRKNQLSRRLRQAKQHGLQPLPEATIRRQPLETKPALGHNYKPESQPVQSTHFQSLPPLSVVPLSHQEKVGVSATTKTTSANAPSLTASNPLAGSLQMTNTPQQPNSSTRWVILTVLMPANNAVGQGFPQSSPVASVKSNDVPNPNGGDCSIQSTKNGSVVGFQEPGVSAPSDLEHQKAAATDPLFFLEGASEVWASKGKSDVAKQEETKTGLVGNNNPAVNSDPRFQRALAMFAENMKMSGSCYQQAMRRAGFQSEETSMSSSKFHDFASAAWLRESQRLQAAVHGCERTNGTKLMC</sequence>
<accession>A0A9N8I0B4</accession>
<organism evidence="2 3">
    <name type="scientific">Seminavis robusta</name>
    <dbReference type="NCBI Taxonomy" id="568900"/>
    <lineage>
        <taxon>Eukaryota</taxon>
        <taxon>Sar</taxon>
        <taxon>Stramenopiles</taxon>
        <taxon>Ochrophyta</taxon>
        <taxon>Bacillariophyta</taxon>
        <taxon>Bacillariophyceae</taxon>
        <taxon>Bacillariophycidae</taxon>
        <taxon>Naviculales</taxon>
        <taxon>Naviculaceae</taxon>
        <taxon>Seminavis</taxon>
    </lineage>
</organism>
<gene>
    <name evidence="2" type="ORF">SEMRO_2612_G332610.2</name>
</gene>
<name>A0A9N8I0B4_9STRA</name>